<sequence length="47" mass="5527">MTRTTAVDPYRILVGFNRLVLLAREFIPWRLIDRRLIPWRLIGGFGG</sequence>
<name>A0AAU8JLH7_9CYAN</name>
<dbReference type="RefSeq" id="WP_156331991.1">
    <property type="nucleotide sequence ID" value="NZ_CP159837.1"/>
</dbReference>
<organism evidence="1">
    <name type="scientific">Planktothricoides raciborskii GIHE-MW2</name>
    <dbReference type="NCBI Taxonomy" id="2792601"/>
    <lineage>
        <taxon>Bacteria</taxon>
        <taxon>Bacillati</taxon>
        <taxon>Cyanobacteriota</taxon>
        <taxon>Cyanophyceae</taxon>
        <taxon>Oscillatoriophycideae</taxon>
        <taxon>Oscillatoriales</taxon>
        <taxon>Oscillatoriaceae</taxon>
        <taxon>Planktothricoides</taxon>
    </lineage>
</organism>
<reference evidence="1" key="1">
    <citation type="submission" date="2024-07" db="EMBL/GenBank/DDBJ databases">
        <authorList>
            <person name="Kim Y.J."/>
            <person name="Jeong J.Y."/>
        </authorList>
    </citation>
    <scope>NUCLEOTIDE SEQUENCE</scope>
    <source>
        <strain evidence="1">GIHE-MW2</strain>
    </source>
</reference>
<evidence type="ECO:0000313" key="1">
    <source>
        <dbReference type="EMBL" id="XCM39258.1"/>
    </source>
</evidence>
<protein>
    <submittedName>
        <fullName evidence="1">Uncharacterized protein</fullName>
    </submittedName>
</protein>
<dbReference type="EMBL" id="CP159837">
    <property type="protein sequence ID" value="XCM39258.1"/>
    <property type="molecule type" value="Genomic_DNA"/>
</dbReference>
<accession>A0AAU8JLH7</accession>
<proteinExistence type="predicted"/>
<dbReference type="AlphaFoldDB" id="A0AAU8JLH7"/>
<gene>
    <name evidence="1" type="ORF">ABWT76_002164</name>
</gene>